<evidence type="ECO:0000313" key="3">
    <source>
        <dbReference type="Proteomes" id="UP001066276"/>
    </source>
</evidence>
<reference evidence="2" key="1">
    <citation type="journal article" date="2022" name="bioRxiv">
        <title>Sequencing and chromosome-scale assembly of the giantPleurodeles waltlgenome.</title>
        <authorList>
            <person name="Brown T."/>
            <person name="Elewa A."/>
            <person name="Iarovenko S."/>
            <person name="Subramanian E."/>
            <person name="Araus A.J."/>
            <person name="Petzold A."/>
            <person name="Susuki M."/>
            <person name="Suzuki K.-i.T."/>
            <person name="Hayashi T."/>
            <person name="Toyoda A."/>
            <person name="Oliveira C."/>
            <person name="Osipova E."/>
            <person name="Leigh N.D."/>
            <person name="Simon A."/>
            <person name="Yun M.H."/>
        </authorList>
    </citation>
    <scope>NUCLEOTIDE SEQUENCE</scope>
    <source>
        <strain evidence="2">20211129_DDA</strain>
        <tissue evidence="2">Liver</tissue>
    </source>
</reference>
<proteinExistence type="predicted"/>
<evidence type="ECO:0000313" key="2">
    <source>
        <dbReference type="EMBL" id="KAJ1120105.1"/>
    </source>
</evidence>
<keyword evidence="3" id="KW-1185">Reference proteome</keyword>
<organism evidence="2 3">
    <name type="scientific">Pleurodeles waltl</name>
    <name type="common">Iberian ribbed newt</name>
    <dbReference type="NCBI Taxonomy" id="8319"/>
    <lineage>
        <taxon>Eukaryota</taxon>
        <taxon>Metazoa</taxon>
        <taxon>Chordata</taxon>
        <taxon>Craniata</taxon>
        <taxon>Vertebrata</taxon>
        <taxon>Euteleostomi</taxon>
        <taxon>Amphibia</taxon>
        <taxon>Batrachia</taxon>
        <taxon>Caudata</taxon>
        <taxon>Salamandroidea</taxon>
        <taxon>Salamandridae</taxon>
        <taxon>Pleurodelinae</taxon>
        <taxon>Pleurodeles</taxon>
    </lineage>
</organism>
<comment type="caution">
    <text evidence="2">The sequence shown here is derived from an EMBL/GenBank/DDBJ whole genome shotgun (WGS) entry which is preliminary data.</text>
</comment>
<sequence length="196" mass="21373">MDQMVKRVIGVISMEIEITERRLSLDTRTASLQQCPLPESIDPAPGPSERNLSVLSTAAEQTSSATNLAPLSNISPLETQDKAIPKAISEATTGLFNWVPTYVTNDPIVTLSSDEGLAEYQQKTKRSRKTLGSKPQKPGPEVTSTTGKCGKGAVPQPSWLAQLVEEIVDKMKGILNMDLTTVFERLAAIEQMQRYS</sequence>
<dbReference type="EMBL" id="JANPWB010000012">
    <property type="protein sequence ID" value="KAJ1120105.1"/>
    <property type="molecule type" value="Genomic_DNA"/>
</dbReference>
<dbReference type="Proteomes" id="UP001066276">
    <property type="component" value="Chromosome 8"/>
</dbReference>
<accession>A0AAV7NVM8</accession>
<name>A0AAV7NVM8_PLEWA</name>
<dbReference type="AlphaFoldDB" id="A0AAV7NVM8"/>
<feature type="region of interest" description="Disordered" evidence="1">
    <location>
        <begin position="125"/>
        <end position="150"/>
    </location>
</feature>
<gene>
    <name evidence="2" type="ORF">NDU88_008280</name>
</gene>
<evidence type="ECO:0000256" key="1">
    <source>
        <dbReference type="SAM" id="MobiDB-lite"/>
    </source>
</evidence>
<protein>
    <submittedName>
        <fullName evidence="2">Uncharacterized protein</fullName>
    </submittedName>
</protein>